<protein>
    <submittedName>
        <fullName evidence="1">Phage portal protein</fullName>
    </submittedName>
</protein>
<dbReference type="EMBL" id="CP014167">
    <property type="protein sequence ID" value="ANS73978.1"/>
    <property type="molecule type" value="Genomic_DNA"/>
</dbReference>
<organism evidence="1 2">
    <name type="scientific">Paenibacillus yonginensis</name>
    <dbReference type="NCBI Taxonomy" id="1462996"/>
    <lineage>
        <taxon>Bacteria</taxon>
        <taxon>Bacillati</taxon>
        <taxon>Bacillota</taxon>
        <taxon>Bacilli</taxon>
        <taxon>Bacillales</taxon>
        <taxon>Paenibacillaceae</taxon>
        <taxon>Paenibacillus</taxon>
    </lineage>
</organism>
<dbReference type="Proteomes" id="UP000092573">
    <property type="component" value="Chromosome"/>
</dbReference>
<gene>
    <name evidence="1" type="ORF">AWM70_04835</name>
</gene>
<evidence type="ECO:0000313" key="2">
    <source>
        <dbReference type="Proteomes" id="UP000092573"/>
    </source>
</evidence>
<proteinExistence type="predicted"/>
<sequence length="421" mass="48170">MSKDYWFLEEVNRVDNQQRVNTILNIKEYLSGYHKILNKPNYSYNGKVYEPRKIVLQYAKTILNFSVGYVIANPITLTGDKAVTDAIKRVYKRGKYNQVDYDILDKMTKYGFVAEYIYIDKGQIKSKLLDPADCYPVYDHHGEYISMIEHYCVDNVSYYNLYYSDKLERHSDDGGDIRQIGSYSNPAGLPIIYCNQSEIGYLGRSDLLDILPILDNMEDLLSKAINSYDHYITGIPVLRGQQLKGDGIPKDIVGGGIVLDDNADFFFAQNKFDHQAFETLYKTLTSALLDIAHVPAISMSKTDVSNLSEVSIRLLFSLADMKGALNSKFLREGIEQRFDKFRVLLASMGTKFTDEQFDTLGIVFQFARPSNDKEIVENLKTLYEMRGISLETLLEYNPYVTDVQGELDKITKNGNHVEEQL</sequence>
<dbReference type="OrthoDB" id="2955634at2"/>
<dbReference type="AlphaFoldDB" id="A0A1B1MXS5"/>
<keyword evidence="2" id="KW-1185">Reference proteome</keyword>
<dbReference type="STRING" id="1462996.AWM70_04835"/>
<dbReference type="InterPro" id="IPR021145">
    <property type="entry name" value="Portal_protein_SPP1_Gp6-like"/>
</dbReference>
<dbReference type="KEGG" id="pyg:AWM70_04835"/>
<name>A0A1B1MXS5_9BACL</name>
<reference evidence="1 2" key="1">
    <citation type="submission" date="2016-01" db="EMBL/GenBank/DDBJ databases">
        <title>Complete Genome Sequence of Paenibacillus yonginensis DCY84, a novel Plant Growth-Promoting Bacteria with Elicitation of Induced Systemic Resistance.</title>
        <authorList>
            <person name="Kim Y.J."/>
            <person name="Yang D.C."/>
            <person name="Sukweenadhi J."/>
        </authorList>
    </citation>
    <scope>NUCLEOTIDE SEQUENCE [LARGE SCALE GENOMIC DNA]</scope>
    <source>
        <strain evidence="1 2">DCY84</strain>
    </source>
</reference>
<accession>A0A1B1MXS5</accession>
<evidence type="ECO:0000313" key="1">
    <source>
        <dbReference type="EMBL" id="ANS73978.1"/>
    </source>
</evidence>
<dbReference type="RefSeq" id="WP_068694584.1">
    <property type="nucleotide sequence ID" value="NZ_CP014167.1"/>
</dbReference>
<dbReference type="Pfam" id="PF05133">
    <property type="entry name" value="SPP1_portal"/>
    <property type="match status" value="1"/>
</dbReference>